<dbReference type="PANTHER" id="PTHR11439">
    <property type="entry name" value="GAG-POL-RELATED RETROTRANSPOSON"/>
    <property type="match status" value="1"/>
</dbReference>
<feature type="compositionally biased region" description="Acidic residues" evidence="1">
    <location>
        <begin position="808"/>
        <end position="817"/>
    </location>
</feature>
<feature type="compositionally biased region" description="Polar residues" evidence="1">
    <location>
        <begin position="329"/>
        <end position="368"/>
    </location>
</feature>
<dbReference type="AlphaFoldDB" id="A0AAD8JG37"/>
<protein>
    <recommendedName>
        <fullName evidence="4">Reverse transcriptase Ty1/copia-type domain-containing protein</fullName>
    </recommendedName>
</protein>
<evidence type="ECO:0000313" key="3">
    <source>
        <dbReference type="Proteomes" id="UP001237642"/>
    </source>
</evidence>
<dbReference type="PANTHER" id="PTHR11439:SF486">
    <property type="entry name" value="RLK (RECEPTOR-LIKE KINASE) PROTEIN, PUTATIVE-RELATED"/>
    <property type="match status" value="1"/>
</dbReference>
<feature type="region of interest" description="Disordered" evidence="1">
    <location>
        <begin position="575"/>
        <end position="594"/>
    </location>
</feature>
<feature type="region of interest" description="Disordered" evidence="1">
    <location>
        <begin position="706"/>
        <end position="769"/>
    </location>
</feature>
<reference evidence="2" key="1">
    <citation type="submission" date="2023-02" db="EMBL/GenBank/DDBJ databases">
        <title>Genome of toxic invasive species Heracleum sosnowskyi carries increased number of genes despite the absence of recent whole-genome duplications.</title>
        <authorList>
            <person name="Schelkunov M."/>
            <person name="Shtratnikova V."/>
            <person name="Makarenko M."/>
            <person name="Klepikova A."/>
            <person name="Omelchenko D."/>
            <person name="Novikova G."/>
            <person name="Obukhova E."/>
            <person name="Bogdanov V."/>
            <person name="Penin A."/>
            <person name="Logacheva M."/>
        </authorList>
    </citation>
    <scope>NUCLEOTIDE SEQUENCE</scope>
    <source>
        <strain evidence="2">Hsosn_3</strain>
        <tissue evidence="2">Leaf</tissue>
    </source>
</reference>
<dbReference type="Proteomes" id="UP001237642">
    <property type="component" value="Unassembled WGS sequence"/>
</dbReference>
<evidence type="ECO:0008006" key="4">
    <source>
        <dbReference type="Google" id="ProtNLM"/>
    </source>
</evidence>
<dbReference type="EMBL" id="JAUIZM010000001">
    <property type="protein sequence ID" value="KAK1403702.1"/>
    <property type="molecule type" value="Genomic_DNA"/>
</dbReference>
<feature type="compositionally biased region" description="Basic and acidic residues" evidence="1">
    <location>
        <begin position="707"/>
        <end position="744"/>
    </location>
</feature>
<feature type="region of interest" description="Disordered" evidence="1">
    <location>
        <begin position="328"/>
        <end position="379"/>
    </location>
</feature>
<name>A0AAD8JG37_9APIA</name>
<proteinExistence type="predicted"/>
<comment type="caution">
    <text evidence="2">The sequence shown here is derived from an EMBL/GenBank/DDBJ whole genome shotgun (WGS) entry which is preliminary data.</text>
</comment>
<sequence length="829" mass="92207">MGELKFFLGLQVSQRSDGIFICQSKYLKELLKKYHMEDLASARTPSSTTVKLGACDNSIKIDVTSYRGMIASLLYLNASRPDIMHATCLCARFQADPRDLHLVSIKRMLRYLKGTPNLGIWYPKDSGFNLVGYTDSDYAGSVVDRKSISGSCQFLGLSLSPFSTQYTIIEDLFCEVFQLPRDNFDRIPSNVELIQFFNSIHYQGPLELPKLSKANLVCECDVFFDTLAKVFSNFRRVATARIDHDSDRKVRCVYPRFLTILINHVLSDAHKEMFRNALFVPSPTSDPISAGSSEALPLQVIHPIPGSPGTSAETQVVFRADQEVVEPQPLTQVIEPNTESIPLSFQPETASQVRQRTSSEDTMSEPTTLSPPPKKRKTYMEASVSPSISSQQDIDFEMATEQSLETSSQQDESIEIRHRALATCNESRTLPLLTMGENIQIEESQDTLLGEHLGSETVPAIVTVEVPSQASEGKSDYLPLLIESFSPLPEGTSLALLRDFSLTVYTGESERQPGEFVTEAIQFSIPNVLTDSARDWELRTPIAPPLTSHEGARVISIAGTSLGQANDRHLVLRTESQTLSETHSRESSETPTRELQLSAHTDINTGLLLAKIVDLEKSLRESQAEKEFFRAQVVERSFSSTSVNNQLGMLRFDVDNLKLSLFPKMNPIQASNLQVTSVLSDLRTSQREINIISTKVDSLQKMCFFEGGDREGGPGAEEDRGGNPDADKFTSVEDSSTKGEKKGGEAGGASGKDKGKQKQSLEESTFDDAFYYHGEQGDFDYNIYGDPEETIPEETIGVEEVEQAVNFDDWEEDDELYSPDPLFQKELKK</sequence>
<feature type="compositionally biased region" description="Basic and acidic residues" evidence="1">
    <location>
        <begin position="582"/>
        <end position="592"/>
    </location>
</feature>
<organism evidence="2 3">
    <name type="scientific">Heracleum sosnowskyi</name>
    <dbReference type="NCBI Taxonomy" id="360622"/>
    <lineage>
        <taxon>Eukaryota</taxon>
        <taxon>Viridiplantae</taxon>
        <taxon>Streptophyta</taxon>
        <taxon>Embryophyta</taxon>
        <taxon>Tracheophyta</taxon>
        <taxon>Spermatophyta</taxon>
        <taxon>Magnoliopsida</taxon>
        <taxon>eudicotyledons</taxon>
        <taxon>Gunneridae</taxon>
        <taxon>Pentapetalae</taxon>
        <taxon>asterids</taxon>
        <taxon>campanulids</taxon>
        <taxon>Apiales</taxon>
        <taxon>Apiaceae</taxon>
        <taxon>Apioideae</taxon>
        <taxon>apioid superclade</taxon>
        <taxon>Tordylieae</taxon>
        <taxon>Tordyliinae</taxon>
        <taxon>Heracleum</taxon>
    </lineage>
</organism>
<feature type="region of interest" description="Disordered" evidence="1">
    <location>
        <begin position="808"/>
        <end position="829"/>
    </location>
</feature>
<reference evidence="2" key="2">
    <citation type="submission" date="2023-05" db="EMBL/GenBank/DDBJ databases">
        <authorList>
            <person name="Schelkunov M.I."/>
        </authorList>
    </citation>
    <scope>NUCLEOTIDE SEQUENCE</scope>
    <source>
        <strain evidence="2">Hsosn_3</strain>
        <tissue evidence="2">Leaf</tissue>
    </source>
</reference>
<feature type="compositionally biased region" description="Basic and acidic residues" evidence="1">
    <location>
        <begin position="751"/>
        <end position="761"/>
    </location>
</feature>
<evidence type="ECO:0000313" key="2">
    <source>
        <dbReference type="EMBL" id="KAK1403702.1"/>
    </source>
</evidence>
<keyword evidence="3" id="KW-1185">Reference proteome</keyword>
<accession>A0AAD8JG37</accession>
<gene>
    <name evidence="2" type="ORF">POM88_003307</name>
</gene>
<evidence type="ECO:0000256" key="1">
    <source>
        <dbReference type="SAM" id="MobiDB-lite"/>
    </source>
</evidence>